<dbReference type="Pfam" id="PF12697">
    <property type="entry name" value="Abhydrolase_6"/>
    <property type="match status" value="1"/>
</dbReference>
<dbReference type="PANTHER" id="PTHR43433">
    <property type="entry name" value="HYDROLASE, ALPHA/BETA FOLD FAMILY PROTEIN"/>
    <property type="match status" value="1"/>
</dbReference>
<sequence length="252" mass="28419">MDWLLLRGLARESAHWGDWPAQLRMARPEDRFHTLDLPGTGLAQHLRSPTCIAGMRQFAERATRQLPRPLGLIGLSLGGMVALDWALHRPQDCASLVLISSSSGLSSPWLRLRPAQWARVTRMLTQADSDRREQSILALTSNRPVTTAVTEQWQSIQRERPVRRTDVIRQLYAASRYKAPPQVPLMPTLVLASRGDRLTDWRCSRDLAEALECPLEVHPGAGHDLPLDDPQWLIAQLNSYFPVDQRFQAVTG</sequence>
<name>A0ABZ2W2M5_9GAMM</name>
<dbReference type="GO" id="GO:0016787">
    <property type="term" value="F:hydrolase activity"/>
    <property type="evidence" value="ECO:0007669"/>
    <property type="project" value="UniProtKB-KW"/>
</dbReference>
<keyword evidence="2" id="KW-0378">Hydrolase</keyword>
<dbReference type="RefSeq" id="WP_341581912.1">
    <property type="nucleotide sequence ID" value="NZ_CP101118.1"/>
</dbReference>
<evidence type="ECO:0000313" key="2">
    <source>
        <dbReference type="EMBL" id="WZF88978.1"/>
    </source>
</evidence>
<dbReference type="Proteomes" id="UP001475781">
    <property type="component" value="Chromosome"/>
</dbReference>
<feature type="domain" description="AB hydrolase-1" evidence="1">
    <location>
        <begin position="4"/>
        <end position="235"/>
    </location>
</feature>
<dbReference type="PRINTS" id="PR00111">
    <property type="entry name" value="ABHYDROLASE"/>
</dbReference>
<dbReference type="EMBL" id="CP101118">
    <property type="protein sequence ID" value="WZF88978.1"/>
    <property type="molecule type" value="Genomic_DNA"/>
</dbReference>
<dbReference type="InterPro" id="IPR029058">
    <property type="entry name" value="AB_hydrolase_fold"/>
</dbReference>
<dbReference type="Gene3D" id="3.40.50.1820">
    <property type="entry name" value="alpha/beta hydrolase"/>
    <property type="match status" value="1"/>
</dbReference>
<organism evidence="2 3">
    <name type="scientific">Marinobacter metalliresistant</name>
    <dbReference type="NCBI Taxonomy" id="2961995"/>
    <lineage>
        <taxon>Bacteria</taxon>
        <taxon>Pseudomonadati</taxon>
        <taxon>Pseudomonadota</taxon>
        <taxon>Gammaproteobacteria</taxon>
        <taxon>Pseudomonadales</taxon>
        <taxon>Marinobacteraceae</taxon>
        <taxon>Marinobacter</taxon>
    </lineage>
</organism>
<evidence type="ECO:0000259" key="1">
    <source>
        <dbReference type="Pfam" id="PF12697"/>
    </source>
</evidence>
<keyword evidence="3" id="KW-1185">Reference proteome</keyword>
<dbReference type="PANTHER" id="PTHR43433:SF5">
    <property type="entry name" value="AB HYDROLASE-1 DOMAIN-CONTAINING PROTEIN"/>
    <property type="match status" value="1"/>
</dbReference>
<evidence type="ECO:0000313" key="3">
    <source>
        <dbReference type="Proteomes" id="UP001475781"/>
    </source>
</evidence>
<reference evidence="2 3" key="1">
    <citation type="submission" date="2022-07" db="EMBL/GenBank/DDBJ databases">
        <title>A copper resistant bacterium isolated from sediment samples of deep sea hydrothermal areas.</title>
        <authorList>
            <person name="Zeng X."/>
        </authorList>
    </citation>
    <scope>NUCLEOTIDE SEQUENCE [LARGE SCALE GENOMIC DNA]</scope>
    <source>
        <strain evidence="3">CuT 6</strain>
    </source>
</reference>
<dbReference type="SUPFAM" id="SSF53474">
    <property type="entry name" value="alpha/beta-Hydrolases"/>
    <property type="match status" value="1"/>
</dbReference>
<dbReference type="InterPro" id="IPR050471">
    <property type="entry name" value="AB_hydrolase"/>
</dbReference>
<dbReference type="InterPro" id="IPR000073">
    <property type="entry name" value="AB_hydrolase_1"/>
</dbReference>
<accession>A0ABZ2W2M5</accession>
<gene>
    <name evidence="2" type="ORF">NLK58_01840</name>
</gene>
<proteinExistence type="predicted"/>
<protein>
    <submittedName>
        <fullName evidence="2">Alpha/beta hydrolase</fullName>
    </submittedName>
</protein>